<proteinExistence type="predicted"/>
<evidence type="ECO:0000313" key="1">
    <source>
        <dbReference type="EMBL" id="MBB5154037.1"/>
    </source>
</evidence>
<dbReference type="Proteomes" id="UP000584374">
    <property type="component" value="Unassembled WGS sequence"/>
</dbReference>
<evidence type="ECO:0000313" key="2">
    <source>
        <dbReference type="Proteomes" id="UP000584374"/>
    </source>
</evidence>
<sequence length="67" mass="7405">MVGPNGSECRDLHCIAGGLKAISESIEDFARRTRSRAGERNWRVPFALSAVEQARDELLTTASEWEG</sequence>
<accession>A0A840Q210</accession>
<comment type="caution">
    <text evidence="1">The sequence shown here is derived from an EMBL/GenBank/DDBJ whole genome shotgun (WGS) entry which is preliminary data.</text>
</comment>
<name>A0A840Q210_9PSEU</name>
<organism evidence="1 2">
    <name type="scientific">Saccharopolyspora phatthalungensis</name>
    <dbReference type="NCBI Taxonomy" id="664693"/>
    <lineage>
        <taxon>Bacteria</taxon>
        <taxon>Bacillati</taxon>
        <taxon>Actinomycetota</taxon>
        <taxon>Actinomycetes</taxon>
        <taxon>Pseudonocardiales</taxon>
        <taxon>Pseudonocardiaceae</taxon>
        <taxon>Saccharopolyspora</taxon>
    </lineage>
</organism>
<keyword evidence="2" id="KW-1185">Reference proteome</keyword>
<dbReference type="EMBL" id="JACHIW010000001">
    <property type="protein sequence ID" value="MBB5154037.1"/>
    <property type="molecule type" value="Genomic_DNA"/>
</dbReference>
<dbReference type="AlphaFoldDB" id="A0A840Q210"/>
<protein>
    <submittedName>
        <fullName evidence="1">Uncharacterized protein</fullName>
    </submittedName>
</protein>
<reference evidence="1 2" key="1">
    <citation type="submission" date="2020-08" db="EMBL/GenBank/DDBJ databases">
        <title>Sequencing the genomes of 1000 actinobacteria strains.</title>
        <authorList>
            <person name="Klenk H.-P."/>
        </authorList>
    </citation>
    <scope>NUCLEOTIDE SEQUENCE [LARGE SCALE GENOMIC DNA]</scope>
    <source>
        <strain evidence="1 2">DSM 45584</strain>
    </source>
</reference>
<gene>
    <name evidence="1" type="ORF">BJ970_001571</name>
</gene>